<dbReference type="RefSeq" id="WP_079668309.1">
    <property type="nucleotide sequence ID" value="NZ_FUYZ01000018.1"/>
</dbReference>
<dbReference type="AlphaFoldDB" id="A0A1T5GSM4"/>
<keyword evidence="2" id="KW-1185">Reference proteome</keyword>
<name>A0A1T5GSM4_9FLAO</name>
<gene>
    <name evidence="1" type="ORF">SAMN05660477_03104</name>
</gene>
<sequence length="69" mass="8025">MASLFEFFTEDQIELINTALEAQEKKWLAVNRKPIQGYGKASEYVKKEKALDKAKEFKDILNIISENLF</sequence>
<organism evidence="1 2">
    <name type="scientific">Soonwooa buanensis</name>
    <dbReference type="NCBI Taxonomy" id="619805"/>
    <lineage>
        <taxon>Bacteria</taxon>
        <taxon>Pseudomonadati</taxon>
        <taxon>Bacteroidota</taxon>
        <taxon>Flavobacteriia</taxon>
        <taxon>Flavobacteriales</taxon>
        <taxon>Weeksellaceae</taxon>
        <taxon>Chryseobacterium group</taxon>
        <taxon>Soonwooa</taxon>
    </lineage>
</organism>
<dbReference type="EMBL" id="FUYZ01000018">
    <property type="protein sequence ID" value="SKC11415.1"/>
    <property type="molecule type" value="Genomic_DNA"/>
</dbReference>
<evidence type="ECO:0000313" key="1">
    <source>
        <dbReference type="EMBL" id="SKC11415.1"/>
    </source>
</evidence>
<protein>
    <submittedName>
        <fullName evidence="1">Uncharacterized protein</fullName>
    </submittedName>
</protein>
<dbReference type="Proteomes" id="UP000191112">
    <property type="component" value="Unassembled WGS sequence"/>
</dbReference>
<proteinExistence type="predicted"/>
<reference evidence="1 2" key="1">
    <citation type="submission" date="2017-02" db="EMBL/GenBank/DDBJ databases">
        <authorList>
            <person name="Peterson S.W."/>
        </authorList>
    </citation>
    <scope>NUCLEOTIDE SEQUENCE [LARGE SCALE GENOMIC DNA]</scope>
    <source>
        <strain evidence="1 2">DSM 22323</strain>
    </source>
</reference>
<dbReference type="STRING" id="619805.SAMN05660477_03104"/>
<evidence type="ECO:0000313" key="2">
    <source>
        <dbReference type="Proteomes" id="UP000191112"/>
    </source>
</evidence>
<accession>A0A1T5GSM4</accession>